<dbReference type="InterPro" id="IPR050077">
    <property type="entry name" value="LexA_repressor"/>
</dbReference>
<feature type="domain" description="LexA repressor DNA-binding" evidence="14">
    <location>
        <begin position="78"/>
        <end position="142"/>
    </location>
</feature>
<dbReference type="PANTHER" id="PTHR33516">
    <property type="entry name" value="LEXA REPRESSOR"/>
    <property type="match status" value="1"/>
</dbReference>
<dbReference type="InterPro" id="IPR039418">
    <property type="entry name" value="LexA-like"/>
</dbReference>
<keyword evidence="6 15" id="KW-0378">Hydrolase</keyword>
<dbReference type="GO" id="GO:0004252">
    <property type="term" value="F:serine-type endopeptidase activity"/>
    <property type="evidence" value="ECO:0007669"/>
    <property type="project" value="UniProtKB-EC"/>
</dbReference>
<sequence length="280" mass="31575">MNGMWVFYRYCDILSAPDMCCARGAIQNIHQEANVNIVEQASAGYFTRWRGSGRLACIVEIPVYTPSTLDKNTAGDAMDDLTPRQAEILTMIRDCIYDEGYPPTRAEIAKAFGFRSPNAAEEHLRALERKEYIELLPGSSRGIRLLEEVEEEEGIPVVGQVAAGEPILAEEHVEDYYPVDPALFHPRAHYLLRVKGMSMRDIGIMDGDLLAVHRTRQAENGQVVVARLDDEVTVKRFRKRGSIVYLLPENEEFEPIRVDLREQSLEIEGLGVGILRNQSL</sequence>
<keyword evidence="11" id="KW-0234">DNA repair</keyword>
<dbReference type="GO" id="GO:0006281">
    <property type="term" value="P:DNA repair"/>
    <property type="evidence" value="ECO:0007669"/>
    <property type="project" value="UniProtKB-KW"/>
</dbReference>
<keyword evidence="8" id="KW-0805">Transcription regulation</keyword>
<dbReference type="InterPro" id="IPR006200">
    <property type="entry name" value="LexA"/>
</dbReference>
<dbReference type="Pfam" id="PF00717">
    <property type="entry name" value="Peptidase_S24"/>
    <property type="match status" value="1"/>
</dbReference>
<dbReference type="InterPro" id="IPR006199">
    <property type="entry name" value="LexA_DNA-bd_dom"/>
</dbReference>
<dbReference type="FunFam" id="2.10.109.10:FF:000001">
    <property type="entry name" value="LexA repressor"/>
    <property type="match status" value="1"/>
</dbReference>
<dbReference type="PRINTS" id="PR00726">
    <property type="entry name" value="LEXASERPTASE"/>
</dbReference>
<evidence type="ECO:0000256" key="4">
    <source>
        <dbReference type="ARBA" id="ARBA00022705"/>
    </source>
</evidence>
<dbReference type="SUPFAM" id="SSF46785">
    <property type="entry name" value="Winged helix' DNA-binding domain"/>
    <property type="match status" value="1"/>
</dbReference>
<comment type="similarity">
    <text evidence="1">Belongs to the peptidase S24 family.</text>
</comment>
<evidence type="ECO:0000256" key="2">
    <source>
        <dbReference type="ARBA" id="ARBA00011738"/>
    </source>
</evidence>
<dbReference type="InterPro" id="IPR036286">
    <property type="entry name" value="LexA/Signal_pep-like_sf"/>
</dbReference>
<dbReference type="AlphaFoldDB" id="A0A3B0YSP5"/>
<keyword evidence="7" id="KW-0068">Autocatalytic cleavage</keyword>
<evidence type="ECO:0000256" key="1">
    <source>
        <dbReference type="ARBA" id="ARBA00007484"/>
    </source>
</evidence>
<dbReference type="HAMAP" id="MF_00015">
    <property type="entry name" value="LexA"/>
    <property type="match status" value="1"/>
</dbReference>
<dbReference type="GO" id="GO:0006508">
    <property type="term" value="P:proteolysis"/>
    <property type="evidence" value="ECO:0007669"/>
    <property type="project" value="UniProtKB-KW"/>
</dbReference>
<keyword evidence="3" id="KW-0678">Repressor</keyword>
<protein>
    <submittedName>
        <fullName evidence="15">SOS-response repressor and protease LexA</fullName>
        <ecNumber evidence="15">3.4.21.88</ecNumber>
    </submittedName>
</protein>
<evidence type="ECO:0000256" key="9">
    <source>
        <dbReference type="ARBA" id="ARBA00023125"/>
    </source>
</evidence>
<evidence type="ECO:0000256" key="12">
    <source>
        <dbReference type="ARBA" id="ARBA00023236"/>
    </source>
</evidence>
<keyword evidence="10" id="KW-0804">Transcription</keyword>
<dbReference type="EC" id="3.4.21.88" evidence="15"/>
<keyword evidence="15" id="KW-0645">Protease</keyword>
<evidence type="ECO:0000256" key="11">
    <source>
        <dbReference type="ARBA" id="ARBA00023204"/>
    </source>
</evidence>
<dbReference type="InterPro" id="IPR015927">
    <property type="entry name" value="Peptidase_S24_S26A/B/C"/>
</dbReference>
<evidence type="ECO:0000313" key="15">
    <source>
        <dbReference type="EMBL" id="VAW77349.1"/>
    </source>
</evidence>
<evidence type="ECO:0000256" key="8">
    <source>
        <dbReference type="ARBA" id="ARBA00023015"/>
    </source>
</evidence>
<evidence type="ECO:0000259" key="14">
    <source>
        <dbReference type="Pfam" id="PF01726"/>
    </source>
</evidence>
<proteinExistence type="inferred from homology"/>
<dbReference type="InterPro" id="IPR006197">
    <property type="entry name" value="Peptidase_S24_LexA"/>
</dbReference>
<feature type="domain" description="Peptidase S24/S26A/S26B/S26C" evidence="13">
    <location>
        <begin position="156"/>
        <end position="269"/>
    </location>
</feature>
<dbReference type="InterPro" id="IPR036390">
    <property type="entry name" value="WH_DNA-bd_sf"/>
</dbReference>
<dbReference type="GO" id="GO:0009432">
    <property type="term" value="P:SOS response"/>
    <property type="evidence" value="ECO:0007669"/>
    <property type="project" value="UniProtKB-KW"/>
</dbReference>
<dbReference type="PANTHER" id="PTHR33516:SF2">
    <property type="entry name" value="LEXA REPRESSOR-RELATED"/>
    <property type="match status" value="1"/>
</dbReference>
<reference evidence="15" key="1">
    <citation type="submission" date="2018-06" db="EMBL/GenBank/DDBJ databases">
        <authorList>
            <person name="Zhirakovskaya E."/>
        </authorList>
    </citation>
    <scope>NUCLEOTIDE SEQUENCE</scope>
</reference>
<keyword evidence="4" id="KW-0235">DNA replication</keyword>
<dbReference type="Gene3D" id="2.10.109.10">
    <property type="entry name" value="Umud Fragment, subunit A"/>
    <property type="match status" value="1"/>
</dbReference>
<dbReference type="NCBIfam" id="TIGR00498">
    <property type="entry name" value="lexA"/>
    <property type="match status" value="1"/>
</dbReference>
<keyword evidence="9" id="KW-0238">DNA-binding</keyword>
<name>A0A3B0YSP5_9ZZZZ</name>
<dbReference type="GO" id="GO:0045892">
    <property type="term" value="P:negative regulation of DNA-templated transcription"/>
    <property type="evidence" value="ECO:0007669"/>
    <property type="project" value="InterPro"/>
</dbReference>
<accession>A0A3B0YSP5</accession>
<keyword evidence="5" id="KW-0227">DNA damage</keyword>
<dbReference type="GO" id="GO:0003677">
    <property type="term" value="F:DNA binding"/>
    <property type="evidence" value="ECO:0007669"/>
    <property type="project" value="UniProtKB-KW"/>
</dbReference>
<evidence type="ECO:0000256" key="6">
    <source>
        <dbReference type="ARBA" id="ARBA00022801"/>
    </source>
</evidence>
<evidence type="ECO:0000259" key="13">
    <source>
        <dbReference type="Pfam" id="PF00717"/>
    </source>
</evidence>
<evidence type="ECO:0000256" key="10">
    <source>
        <dbReference type="ARBA" id="ARBA00023163"/>
    </source>
</evidence>
<dbReference type="CDD" id="cd06529">
    <property type="entry name" value="S24_LexA-like"/>
    <property type="match status" value="1"/>
</dbReference>
<organism evidence="15">
    <name type="scientific">hydrothermal vent metagenome</name>
    <dbReference type="NCBI Taxonomy" id="652676"/>
    <lineage>
        <taxon>unclassified sequences</taxon>
        <taxon>metagenomes</taxon>
        <taxon>ecological metagenomes</taxon>
    </lineage>
</organism>
<dbReference type="GO" id="GO:0006260">
    <property type="term" value="P:DNA replication"/>
    <property type="evidence" value="ECO:0007669"/>
    <property type="project" value="UniProtKB-KW"/>
</dbReference>
<keyword evidence="12" id="KW-0742">SOS response</keyword>
<evidence type="ECO:0000256" key="5">
    <source>
        <dbReference type="ARBA" id="ARBA00022763"/>
    </source>
</evidence>
<comment type="subunit">
    <text evidence="2">Homodimer.</text>
</comment>
<dbReference type="FunFam" id="1.10.10.10:FF:000009">
    <property type="entry name" value="LexA repressor"/>
    <property type="match status" value="1"/>
</dbReference>
<dbReference type="SUPFAM" id="SSF51306">
    <property type="entry name" value="LexA/Signal peptidase"/>
    <property type="match status" value="1"/>
</dbReference>
<dbReference type="InterPro" id="IPR036388">
    <property type="entry name" value="WH-like_DNA-bd_sf"/>
</dbReference>
<dbReference type="Pfam" id="PF01726">
    <property type="entry name" value="LexA_DNA_bind"/>
    <property type="match status" value="1"/>
</dbReference>
<gene>
    <name evidence="15" type="ORF">MNBD_GAMMA14-1861</name>
</gene>
<dbReference type="Gene3D" id="1.10.10.10">
    <property type="entry name" value="Winged helix-like DNA-binding domain superfamily/Winged helix DNA-binding domain"/>
    <property type="match status" value="1"/>
</dbReference>
<evidence type="ECO:0000256" key="3">
    <source>
        <dbReference type="ARBA" id="ARBA00022491"/>
    </source>
</evidence>
<dbReference type="EMBL" id="UOFM01000218">
    <property type="protein sequence ID" value="VAW77349.1"/>
    <property type="molecule type" value="Genomic_DNA"/>
</dbReference>
<evidence type="ECO:0000256" key="7">
    <source>
        <dbReference type="ARBA" id="ARBA00022813"/>
    </source>
</evidence>